<comment type="caution">
    <text evidence="2">The sequence shown here is derived from an EMBL/GenBank/DDBJ whole genome shotgun (WGS) entry which is preliminary data.</text>
</comment>
<dbReference type="AlphaFoldDB" id="A0AAD1XW39"/>
<feature type="transmembrane region" description="Helical" evidence="1">
    <location>
        <begin position="42"/>
        <end position="62"/>
    </location>
</feature>
<keyword evidence="1" id="KW-1133">Transmembrane helix</keyword>
<sequence>MDRATGNWLIFFMFKILNCCLFVVGVGVFAISIWLFALTKHFNMFNCSFILIAIAICCLSVWSWQMKKSPYTLCLYLVIVFSLFIVEFLLTIALLVNRADIVDWAVSNSDEDTQDGIQELEKLMNSNIKMTSYVLLGTSLLTLAIFQIGWWYRTTLILRAMGIKYKRLSDMGSELELNSKF</sequence>
<keyword evidence="1" id="KW-0812">Transmembrane</keyword>
<dbReference type="Proteomes" id="UP001295684">
    <property type="component" value="Unassembled WGS sequence"/>
</dbReference>
<evidence type="ECO:0000313" key="3">
    <source>
        <dbReference type="Proteomes" id="UP001295684"/>
    </source>
</evidence>
<dbReference type="EMBL" id="CAMPGE010021855">
    <property type="protein sequence ID" value="CAI2379964.1"/>
    <property type="molecule type" value="Genomic_DNA"/>
</dbReference>
<gene>
    <name evidence="2" type="ORF">ECRASSUSDP1_LOCUS21388</name>
</gene>
<protein>
    <submittedName>
        <fullName evidence="2">Uncharacterized protein</fullName>
    </submittedName>
</protein>
<proteinExistence type="predicted"/>
<organism evidence="2 3">
    <name type="scientific">Euplotes crassus</name>
    <dbReference type="NCBI Taxonomy" id="5936"/>
    <lineage>
        <taxon>Eukaryota</taxon>
        <taxon>Sar</taxon>
        <taxon>Alveolata</taxon>
        <taxon>Ciliophora</taxon>
        <taxon>Intramacronucleata</taxon>
        <taxon>Spirotrichea</taxon>
        <taxon>Hypotrichia</taxon>
        <taxon>Euplotida</taxon>
        <taxon>Euplotidae</taxon>
        <taxon>Moneuplotes</taxon>
    </lineage>
</organism>
<evidence type="ECO:0000313" key="2">
    <source>
        <dbReference type="EMBL" id="CAI2379964.1"/>
    </source>
</evidence>
<accession>A0AAD1XW39</accession>
<feature type="transmembrane region" description="Helical" evidence="1">
    <location>
        <begin position="74"/>
        <end position="96"/>
    </location>
</feature>
<feature type="transmembrane region" description="Helical" evidence="1">
    <location>
        <begin position="12"/>
        <end position="36"/>
    </location>
</feature>
<keyword evidence="1" id="KW-0472">Membrane</keyword>
<reference evidence="2" key="1">
    <citation type="submission" date="2023-07" db="EMBL/GenBank/DDBJ databases">
        <authorList>
            <consortium name="AG Swart"/>
            <person name="Singh M."/>
            <person name="Singh A."/>
            <person name="Seah K."/>
            <person name="Emmerich C."/>
        </authorList>
    </citation>
    <scope>NUCLEOTIDE SEQUENCE</scope>
    <source>
        <strain evidence="2">DP1</strain>
    </source>
</reference>
<evidence type="ECO:0000256" key="1">
    <source>
        <dbReference type="SAM" id="Phobius"/>
    </source>
</evidence>
<keyword evidence="3" id="KW-1185">Reference proteome</keyword>
<name>A0AAD1XW39_EUPCR</name>
<feature type="transmembrane region" description="Helical" evidence="1">
    <location>
        <begin position="130"/>
        <end position="152"/>
    </location>
</feature>